<dbReference type="GO" id="GO:0005768">
    <property type="term" value="C:endosome"/>
    <property type="evidence" value="ECO:0007669"/>
    <property type="project" value="UniProtKB-SubCell"/>
</dbReference>
<feature type="region of interest" description="Disordered" evidence="5">
    <location>
        <begin position="266"/>
        <end position="291"/>
    </location>
</feature>
<dbReference type="PANTHER" id="PTHR23167">
    <property type="entry name" value="CALPONIN HOMOLOGY DOMAIN-CONTAINING PROTEIN DDB_G0272472-RELATED"/>
    <property type="match status" value="1"/>
</dbReference>
<keyword evidence="2" id="KW-0597">Phosphoprotein</keyword>
<accession>A0A8J4U8A6</accession>
<gene>
    <name evidence="8" type="ORF">DAT39_003239</name>
</gene>
<feature type="region of interest" description="Disordered" evidence="5">
    <location>
        <begin position="318"/>
        <end position="385"/>
    </location>
</feature>
<feature type="region of interest" description="Disordered" evidence="5">
    <location>
        <begin position="186"/>
        <end position="244"/>
    </location>
</feature>
<feature type="domain" description="Calponin-homology (CH)" evidence="6">
    <location>
        <begin position="3327"/>
        <end position="3432"/>
    </location>
</feature>
<dbReference type="Pfam" id="PF00307">
    <property type="entry name" value="CH"/>
    <property type="match status" value="1"/>
</dbReference>
<feature type="region of interest" description="Disordered" evidence="5">
    <location>
        <begin position="3116"/>
        <end position="3144"/>
    </location>
</feature>
<feature type="region of interest" description="Disordered" evidence="5">
    <location>
        <begin position="3216"/>
        <end position="3271"/>
    </location>
</feature>
<dbReference type="PROSITE" id="PS51840">
    <property type="entry name" value="C2_NT"/>
    <property type="match status" value="1"/>
</dbReference>
<evidence type="ECO:0000256" key="5">
    <source>
        <dbReference type="SAM" id="MobiDB-lite"/>
    </source>
</evidence>
<feature type="compositionally biased region" description="Low complexity" evidence="5">
    <location>
        <begin position="3574"/>
        <end position="3589"/>
    </location>
</feature>
<feature type="region of interest" description="Disordered" evidence="5">
    <location>
        <begin position="727"/>
        <end position="772"/>
    </location>
</feature>
<feature type="region of interest" description="Disordered" evidence="5">
    <location>
        <begin position="3552"/>
        <end position="3598"/>
    </location>
</feature>
<feature type="region of interest" description="Disordered" evidence="5">
    <location>
        <begin position="2903"/>
        <end position="2946"/>
    </location>
</feature>
<feature type="compositionally biased region" description="Low complexity" evidence="5">
    <location>
        <begin position="3310"/>
        <end position="3322"/>
    </location>
</feature>
<feature type="compositionally biased region" description="Polar residues" evidence="5">
    <location>
        <begin position="747"/>
        <end position="757"/>
    </location>
</feature>
<sequence length="3639" mass="401436">MTSVWKRLQRVGKRASKFQFVASYHELTLECTNKWQPDKLRVVWIRRNRRICTKLHSWQPGIKNPYRGTVLWQVPENVDTTITLFKDPNADEFEDKDWSFIIENETKGHRKVLASVDVNMKKYANVTSTTFDLTLKLKPLSVKVVDATLKLSLSCIFLKEGKATDDDMQSLASLMSFKHSDIANLDDFNDSDEEEKHPRTGTSRSVVASAPPPVSKVHDEAWRPAVDTNPFATDSKNSSSSLPSVLNLPHQPCSLFQTSLKPISSLSTPTTHLPDSSGSSKPPRPSQYDFTVPAFTRAHPPALPKIFQPIAGSVPASVTLRPSGGHADANMTEVSSSVASHPRPVSSTFPGCSAPSFPSSSSSSSSSSSQPTAPPAVCQTAPGAWTPQSFPPFSPPLSVSSPDSPVLGNFPLDSVPCPAPCPSKANRASLSELGSVLIRPTNMPSATETATWQREWRSPEAMPSLCPAPITLEEPVHQQAVQSSDTLRRPASVSSPLSALGPPLKKASPFTSPLNKPLPPLPLPFPTPTVPSALATPPLPLSCHPEMTYCTVSCPMPHSFVPSDPLSPAHTFHVADPPSVRRIGIPDLSLHTDSSIVTLSNAPLTPQSNASTQMSSVHFAAPFSTAAVEPEVNPSDVTQSDPFHRVQTLEWRHQVVPTVIRPNVRRPSGPLIVNTPTCSFSACPPPPVVPGSQFQSQTAIASPLIGHIPVPACDTSKEPHRHLGVLREEESSTAACPGEENADSKIPNASQAKNLRSSLHKAGHTTTRNHKSQSMFEVQIVKPAPGPESMVTLLQSTPKSPSVSVAQSFKLSKYDIGVAEKTPSKTASQSIQSSVIVKESTSPLIEINQAKGSTEMDSEENFKLQSEPTILHSIQTAQNEQETNLAKELTFSPEMSKSEQGTPSFPWSPCTSTYDTNQSQSEVLPNNESTRMRAEINNFSINIQKSNQDHEAVKDIVDISGCSGNAHSPQFAQVHKSKIKAHHSESNTIDFFLSDAKESNVSGFPSGEDIKMEEDVQEPKNKIILQDEKIITTVACKETEYQGRHSFQHMDESQLSENTISDTPLPQMSKDDHYKIYREPCIVSILPSCPRAASASGLPSLYLPEKMSKWLSSEGSIRLMPCKKERANYIHNLGIQYNDINGPNEMISLKPTCPKSVSIPGFPSVPPDTEYIPSSVNFLPTYPKTSRISGIPSRCQVIVSVPESWPKNSLILWEREKKKSKVKILHSFTESPNMSKAMIPIRPSCPAASKIPGFPSTPRSIPQGNPSIINMLPSCPKFSIITGFPSVFLSTEQDLSLCLFDNIPLFVRQNKKDQRSVIHDFGKPYDDIRQHRNMLSMTITCPTSAAPGFPSAPIHMAKVPNVVSLLPTCPTTSKISGIPSKLLVTEPDVKYKHLDSEVLWQKQLIKNDWDLLFMTTCNIETVKSMNLIRSTCSTQSRIPGFPSAPKHTSHTKLNIVKMMPCCPKNSNILGFPSITIISTDQDTQQWRLNSEHLIQMPKKRMSDIHIILSQIMDTFKENIDFTKTMVFLVPSCSQNAQSPGFPSLPTQTHKCCPYMIKLLTTCPKASCVPGIPSVLNIVSVSNKWQVDTTKPLWIKRFRNQSFCSNLSYPPQYEHIDVKDMFSIQNIVLLKSPCSEKATIAGFPFVPPTSSEKHFMSTRMSPCEIVETRDLLRIESSLSSSSSMTRDPVTFLTEENNTSNDIVKQHLTNEPALKEVTHVGASKFRPILLEKTNEDIGFWPRSGDREKGILENGKIDCRMWHSLPPDVPLLLTAGERIDCTNAKIEFQYTDEEKHTEHSACDEYSFEDQTQTPVLSYPESRYKDEKETVENIFNLEPSMCNSQSKLQQTQCVPNMADLFPSCSKMCRVPGFPSTVMTNTYETEGLDWPRDVNTLWRKKMGPKTIAPLQYMAISEYDAKMFANMVSLTYSCPSETSIIGFPSAFRGKILEKSSLSTSCPKISRVAGIPSLSLIQEDMSHLEWLNKKECLWDKQSKEKLVFTINKPVQYTEISSMMVDIVPTCPEIALVPGFPAAPGSKERWKGGTIEAFSSTCSTVSTVSIVSARLFPTCPMTSRIPGCPSKQESNNLQWVNYQTLISSSKQFKEKAVNFTETGKDAGDMNKNMTLLPTCPLATQIPGFPSAWQCKGQKPNMQKNRPSCPMLSHIAGCQSIQICRSLNWPTNQIILMGRQTKDLEIILIESKDNTAELENNVPLLPTCPYKTCIPGFPSVPEPKMQNILPSCPKRSNIVGFPSKDLIKEGTMHSDWLGDILNEVQFCCRAPKLFIKDKTDGTRVSVKRMFALAPTCSTVAMIPGFPFAPKPKVCFNMVNLTPCIPNTSRVVGHQSREMTHTHVWLFEKMYSWENILKTRSDIYDQCFFDPHCEQVDHYSMKKMIALVPACPRQAQTPGFPSVPYIKVDKVYLRKEPDMRSILNSCPGFTLVPGFPSVNSVISASCKAQEKPIWVRPIKEKSVSISRTTEDYEEDVKVVLLVPTCPDKARIPGFPSVRSFTYAMTALLPTCSYASSIPGMSFRKDITQDLTQIDRMIPAVPFLRENPLKKERHLISNNLPTVEDTAVMSTLVYCCPRKARIPGFPSMPSTSSRQISMSITNANQTEIQMESETSPYVTPPEIEKWDTTVDDNQCEKSPEIKKTKEIHEGHPVISTSPPQDKQSQEEHTVEQPPPSKTCDSTDNSETDVTSGWEVLEAEDPFTEKEGSLGLVESIVGVFHKGFETVAAMLQPSGFGADVDGQLTSDDPCCSVDPENNISVKPKQPRCEPAEGAILQKALHVSSTEPQEFKFPVHFEPHMRRLADSRSETSLFSKDVENWFAGSGEHSQMKKWPPLTEADLHDITKEHKENVPYDLLQISEKRKIFDFDENTEEEFLDKPFTIVKGTQNHSAQEITALIQPTSSKPHKEEIMASSLTSAQKLSEVSNEENSSQLQESSSQSATLQESSLTAVINDVEPISPCLNVSIASPCGSKINSNLTEESSHTEERVSVVNQTECLSDLSQSLQDAMSESNNEDKNVHKVAGMPTSLQTALTSTNEDSSTKTMVQSATVLPIPLPRVKKRLSASLPDDYRVESGMTEISTSDSNEMSSIAKVAGISKDDDVAKNKTEMQKMNQVSDSESDIQSTTDPHPGKEKKAERGLEQIASEVKFKSDDQVSLTDSLLPIPYVRKRFSASSNDEIPTVPSSSPVVPDQGQKQTCLLVPAPRSKKRLSATFPDENTSEASQVVSSIDETKSNPPLRQATEDSSSLPVPRPRVKKRLSASFPDDTSVSADEIFLEKDSSKKINEQDLTKRKTKTDATVLQGSSPANSAASSEAETTSLVDSSQSLLEWCQGVTQGHKGVKITNFSTSWRNGLAFCAILHNFHPEKVDFEMLDPYDIKQNNKKAFDSFAELGISKLIEPSDMVLLAVPDRLIVMTYLSQIRTHFTGQQLSVLQIGQNSSESSYAVGEKIQNTDPDAAARYYAERFQTSHLAQETDANADDKGTKENPNSNGSLVPPPRTKWTQGASQAGASGGAQAPVVPLRTHSSSTKGFSHVRDADLVKKRRSQLRGESFEENEMSEKSTAAEIGSSHAKSGAAKAPPGALESGEQGKAGLGQDVSQYVLSEMQALEAEQKQIDQRAAFVERTLRRFMES</sequence>
<proteinExistence type="predicted"/>
<evidence type="ECO:0000259" key="6">
    <source>
        <dbReference type="PROSITE" id="PS50021"/>
    </source>
</evidence>
<dbReference type="SMART" id="SM00033">
    <property type="entry name" value="CH"/>
    <property type="match status" value="1"/>
</dbReference>
<feature type="region of interest" description="Disordered" evidence="5">
    <location>
        <begin position="3292"/>
        <end position="3322"/>
    </location>
</feature>
<reference evidence="8" key="1">
    <citation type="submission" date="2020-07" db="EMBL/GenBank/DDBJ databases">
        <title>Clarias magur genome sequencing, assembly and annotation.</title>
        <authorList>
            <person name="Kushwaha B."/>
            <person name="Kumar R."/>
            <person name="Das P."/>
            <person name="Joshi C.G."/>
            <person name="Kumar D."/>
            <person name="Nagpure N.S."/>
            <person name="Pandey M."/>
            <person name="Agarwal S."/>
            <person name="Srivastava S."/>
            <person name="Singh M."/>
            <person name="Sahoo L."/>
            <person name="Jayasankar P."/>
            <person name="Meher P.K."/>
            <person name="Koringa P.G."/>
            <person name="Iquebal M.A."/>
            <person name="Das S.P."/>
            <person name="Bit A."/>
            <person name="Patnaik S."/>
            <person name="Patel N."/>
            <person name="Shah T.M."/>
            <person name="Hinsu A."/>
            <person name="Jena J.K."/>
        </authorList>
    </citation>
    <scope>NUCLEOTIDE SEQUENCE</scope>
    <source>
        <strain evidence="8">CIFAMagur01</strain>
        <tissue evidence="8">Testis</tissue>
    </source>
</reference>
<protein>
    <recommendedName>
        <fullName evidence="10">EH domain-binding protein 1-like protein 1</fullName>
    </recommendedName>
</protein>
<dbReference type="PANTHER" id="PTHR23167:SF91">
    <property type="entry name" value="EH DOMAIN-BINDING PROTEIN 1-LIKE PROTEIN 1"/>
    <property type="match status" value="1"/>
</dbReference>
<dbReference type="InterPro" id="IPR050540">
    <property type="entry name" value="F-actin_Monoox_Mical"/>
</dbReference>
<dbReference type="PROSITE" id="PS50021">
    <property type="entry name" value="CH"/>
    <property type="match status" value="1"/>
</dbReference>
<evidence type="ECO:0000256" key="1">
    <source>
        <dbReference type="ARBA" id="ARBA00004177"/>
    </source>
</evidence>
<feature type="compositionally biased region" description="Low complexity" evidence="5">
    <location>
        <begin position="3510"/>
        <end position="3523"/>
    </location>
</feature>
<feature type="compositionally biased region" description="Low complexity" evidence="5">
    <location>
        <begin position="235"/>
        <end position="244"/>
    </location>
</feature>
<evidence type="ECO:0000256" key="2">
    <source>
        <dbReference type="ARBA" id="ARBA00022553"/>
    </source>
</evidence>
<dbReference type="SUPFAM" id="SSF47576">
    <property type="entry name" value="Calponin-homology domain, CH-domain"/>
    <property type="match status" value="1"/>
</dbReference>
<feature type="compositionally biased region" description="Low complexity" evidence="5">
    <location>
        <begin position="2926"/>
        <end position="2946"/>
    </location>
</feature>
<dbReference type="InterPro" id="IPR019448">
    <property type="entry name" value="NT-C2"/>
</dbReference>
<dbReference type="EMBL" id="QNUK01000025">
    <property type="protein sequence ID" value="KAF5907129.1"/>
    <property type="molecule type" value="Genomic_DNA"/>
</dbReference>
<comment type="caution">
    <text evidence="8">The sequence shown here is derived from an EMBL/GenBank/DDBJ whole genome shotgun (WGS) entry which is preliminary data.</text>
</comment>
<dbReference type="Proteomes" id="UP000727407">
    <property type="component" value="Unassembled WGS sequence"/>
</dbReference>
<dbReference type="OrthoDB" id="8851913at2759"/>
<keyword evidence="4" id="KW-0175">Coiled coil</keyword>
<dbReference type="InterPro" id="IPR001715">
    <property type="entry name" value="CH_dom"/>
</dbReference>
<feature type="region of interest" description="Disordered" evidence="5">
    <location>
        <begin position="1046"/>
        <end position="1067"/>
    </location>
</feature>
<evidence type="ECO:0000259" key="7">
    <source>
        <dbReference type="PROSITE" id="PS51840"/>
    </source>
</evidence>
<feature type="region of interest" description="Disordered" evidence="5">
    <location>
        <begin position="2632"/>
        <end position="2694"/>
    </location>
</feature>
<evidence type="ECO:0000313" key="8">
    <source>
        <dbReference type="EMBL" id="KAF5907129.1"/>
    </source>
</evidence>
<keyword evidence="9" id="KW-1185">Reference proteome</keyword>
<dbReference type="InterPro" id="IPR036872">
    <property type="entry name" value="CH_dom_sf"/>
</dbReference>
<evidence type="ECO:0008006" key="10">
    <source>
        <dbReference type="Google" id="ProtNLM"/>
    </source>
</evidence>
<evidence type="ECO:0000256" key="4">
    <source>
        <dbReference type="ARBA" id="ARBA00023054"/>
    </source>
</evidence>
<feature type="domain" description="C2 NT-type" evidence="7">
    <location>
        <begin position="8"/>
        <end position="157"/>
    </location>
</feature>
<evidence type="ECO:0000313" key="9">
    <source>
        <dbReference type="Proteomes" id="UP000727407"/>
    </source>
</evidence>
<feature type="region of interest" description="Disordered" evidence="5">
    <location>
        <begin position="477"/>
        <end position="509"/>
    </location>
</feature>
<feature type="region of interest" description="Disordered" evidence="5">
    <location>
        <begin position="3477"/>
        <end position="3525"/>
    </location>
</feature>
<feature type="compositionally biased region" description="Polar residues" evidence="5">
    <location>
        <begin position="3116"/>
        <end position="3133"/>
    </location>
</feature>
<feature type="compositionally biased region" description="Low complexity" evidence="5">
    <location>
        <begin position="353"/>
        <end position="371"/>
    </location>
</feature>
<feature type="compositionally biased region" description="Basic and acidic residues" evidence="5">
    <location>
        <begin position="2632"/>
        <end position="2656"/>
    </location>
</feature>
<feature type="compositionally biased region" description="Basic residues" evidence="5">
    <location>
        <begin position="758"/>
        <end position="771"/>
    </location>
</feature>
<feature type="compositionally biased region" description="Polar residues" evidence="5">
    <location>
        <begin position="3222"/>
        <end position="3254"/>
    </location>
</feature>
<feature type="compositionally biased region" description="Basic and acidic residues" evidence="5">
    <location>
        <begin position="3135"/>
        <end position="3144"/>
    </location>
</feature>
<feature type="compositionally biased region" description="Polar residues" evidence="5">
    <location>
        <begin position="2683"/>
        <end position="2694"/>
    </location>
</feature>
<comment type="subcellular location">
    <subcellularLocation>
        <location evidence="1">Endosome</location>
    </subcellularLocation>
</comment>
<keyword evidence="3" id="KW-0967">Endosome</keyword>
<name>A0A8J4U8A6_CLAMG</name>
<dbReference type="Pfam" id="PF10358">
    <property type="entry name" value="NT-C2"/>
    <property type="match status" value="1"/>
</dbReference>
<dbReference type="FunFam" id="1.10.418.10:FF:000023">
    <property type="entry name" value="EH domain-binding protein 1 isoform X1"/>
    <property type="match status" value="1"/>
</dbReference>
<feature type="non-terminal residue" evidence="8">
    <location>
        <position position="3639"/>
    </location>
</feature>
<feature type="region of interest" description="Disordered" evidence="5">
    <location>
        <begin position="3181"/>
        <end position="3200"/>
    </location>
</feature>
<feature type="compositionally biased region" description="Polar residues" evidence="5">
    <location>
        <begin position="1053"/>
        <end position="1066"/>
    </location>
</feature>
<organism evidence="8 9">
    <name type="scientific">Clarias magur</name>
    <name type="common">Asian catfish</name>
    <name type="synonym">Macropteronotus magur</name>
    <dbReference type="NCBI Taxonomy" id="1594786"/>
    <lineage>
        <taxon>Eukaryota</taxon>
        <taxon>Metazoa</taxon>
        <taxon>Chordata</taxon>
        <taxon>Craniata</taxon>
        <taxon>Vertebrata</taxon>
        <taxon>Euteleostomi</taxon>
        <taxon>Actinopterygii</taxon>
        <taxon>Neopterygii</taxon>
        <taxon>Teleostei</taxon>
        <taxon>Ostariophysi</taxon>
        <taxon>Siluriformes</taxon>
        <taxon>Clariidae</taxon>
        <taxon>Clarias</taxon>
    </lineage>
</organism>
<feature type="compositionally biased region" description="Polar residues" evidence="5">
    <location>
        <begin position="332"/>
        <end position="350"/>
    </location>
</feature>
<feature type="compositionally biased region" description="Polar residues" evidence="5">
    <location>
        <begin position="266"/>
        <end position="280"/>
    </location>
</feature>
<dbReference type="Gene3D" id="1.10.418.10">
    <property type="entry name" value="Calponin-like domain"/>
    <property type="match status" value="1"/>
</dbReference>
<evidence type="ECO:0000256" key="3">
    <source>
        <dbReference type="ARBA" id="ARBA00022753"/>
    </source>
</evidence>